<evidence type="ECO:0000313" key="1">
    <source>
        <dbReference type="EMBL" id="PTQ36709.1"/>
    </source>
</evidence>
<keyword evidence="2" id="KW-1185">Reference proteome</keyword>
<accession>A0A2R6WS79</accession>
<sequence>MGKALRREVRESIWRQLLVALDEADNVVKLDQRLWAKFRVSYDRLGSREKEIFLLAASFFNNSTWTLGQAKSCWRVVYGFEDLLWQKLVDMSIVYDVGEEEIIQMQEQLRSLGTKLASESGTCGKCRTWTKKNVPSRFNSSNYNERMAEEQFYSSDSLHRSSSTGMKTHIEEVMALRLEDSMSLTWRDICQMKKLQYLDSEKELRLDEKGGKLPTNLVLLRWRGEVNNLHDLIDRGSARHLAVLDLKAPLTCLPTTVCEFRNLEVLKLHGGLFQGLPETFVQLPSLHHLTFSYCRRLRSLPEAFGRLSLLRFLELRFCHKLEALPSSTGQLPRLQTLIIEGMNKLQRVPTYKIFTKPTRVLCTCGTIHICKICPRCLIADLHLLYQLSDSVYELHKPGVESMLDDDDDILFHGLQSSHTSVAHLSTWRSRGLQMEVWPKACRRKYGLFQGLPETFVQLPSLHHLKFSYCRRLRDLIDRGSARHLAARDLKAPLTCLPTTVSLFRDLEDLILHGGLFQGSAMHWAVLDLKAWLTCLFRDLEDLKLHGGCEPNLPTLQRL</sequence>
<dbReference type="PANTHER" id="PTHR36766">
    <property type="entry name" value="PLANT BROAD-SPECTRUM MILDEW RESISTANCE PROTEIN RPW8"/>
    <property type="match status" value="1"/>
</dbReference>
<dbReference type="OrthoDB" id="2018313at2759"/>
<dbReference type="SUPFAM" id="SSF52058">
    <property type="entry name" value="L domain-like"/>
    <property type="match status" value="1"/>
</dbReference>
<dbReference type="InterPro" id="IPR032675">
    <property type="entry name" value="LRR_dom_sf"/>
</dbReference>
<name>A0A2R6WS79_MARPO</name>
<dbReference type="PANTHER" id="PTHR36766:SF69">
    <property type="entry name" value="DISEASE RESISTANCE PROTEIN RGA2-LIKE"/>
    <property type="match status" value="1"/>
</dbReference>
<reference evidence="2" key="1">
    <citation type="journal article" date="2017" name="Cell">
        <title>Insights into land plant evolution garnered from the Marchantia polymorpha genome.</title>
        <authorList>
            <person name="Bowman J.L."/>
            <person name="Kohchi T."/>
            <person name="Yamato K.T."/>
            <person name="Jenkins J."/>
            <person name="Shu S."/>
            <person name="Ishizaki K."/>
            <person name="Yamaoka S."/>
            <person name="Nishihama R."/>
            <person name="Nakamura Y."/>
            <person name="Berger F."/>
            <person name="Adam C."/>
            <person name="Aki S.S."/>
            <person name="Althoff F."/>
            <person name="Araki T."/>
            <person name="Arteaga-Vazquez M.A."/>
            <person name="Balasubrmanian S."/>
            <person name="Barry K."/>
            <person name="Bauer D."/>
            <person name="Boehm C.R."/>
            <person name="Briginshaw L."/>
            <person name="Caballero-Perez J."/>
            <person name="Catarino B."/>
            <person name="Chen F."/>
            <person name="Chiyoda S."/>
            <person name="Chovatia M."/>
            <person name="Davies K.M."/>
            <person name="Delmans M."/>
            <person name="Demura T."/>
            <person name="Dierschke T."/>
            <person name="Dolan L."/>
            <person name="Dorantes-Acosta A.E."/>
            <person name="Eklund D.M."/>
            <person name="Florent S.N."/>
            <person name="Flores-Sandoval E."/>
            <person name="Fujiyama A."/>
            <person name="Fukuzawa H."/>
            <person name="Galik B."/>
            <person name="Grimanelli D."/>
            <person name="Grimwood J."/>
            <person name="Grossniklaus U."/>
            <person name="Hamada T."/>
            <person name="Haseloff J."/>
            <person name="Hetherington A.J."/>
            <person name="Higo A."/>
            <person name="Hirakawa Y."/>
            <person name="Hundley H.N."/>
            <person name="Ikeda Y."/>
            <person name="Inoue K."/>
            <person name="Inoue S.I."/>
            <person name="Ishida S."/>
            <person name="Jia Q."/>
            <person name="Kakita M."/>
            <person name="Kanazawa T."/>
            <person name="Kawai Y."/>
            <person name="Kawashima T."/>
            <person name="Kennedy M."/>
            <person name="Kinose K."/>
            <person name="Kinoshita T."/>
            <person name="Kohara Y."/>
            <person name="Koide E."/>
            <person name="Komatsu K."/>
            <person name="Kopischke S."/>
            <person name="Kubo M."/>
            <person name="Kyozuka J."/>
            <person name="Lagercrantz U."/>
            <person name="Lin S.S."/>
            <person name="Lindquist E."/>
            <person name="Lipzen A.M."/>
            <person name="Lu C.W."/>
            <person name="De Luna E."/>
            <person name="Martienssen R.A."/>
            <person name="Minamino N."/>
            <person name="Mizutani M."/>
            <person name="Mizutani M."/>
            <person name="Mochizuki N."/>
            <person name="Monte I."/>
            <person name="Mosher R."/>
            <person name="Nagasaki H."/>
            <person name="Nakagami H."/>
            <person name="Naramoto S."/>
            <person name="Nishitani K."/>
            <person name="Ohtani M."/>
            <person name="Okamoto T."/>
            <person name="Okumura M."/>
            <person name="Phillips J."/>
            <person name="Pollak B."/>
            <person name="Reinders A."/>
            <person name="Rovekamp M."/>
            <person name="Sano R."/>
            <person name="Sawa S."/>
            <person name="Schmid M.W."/>
            <person name="Shirakawa M."/>
            <person name="Solano R."/>
            <person name="Spunde A."/>
            <person name="Suetsugu N."/>
            <person name="Sugano S."/>
            <person name="Sugiyama A."/>
            <person name="Sun R."/>
            <person name="Suzuki Y."/>
            <person name="Takenaka M."/>
            <person name="Takezawa D."/>
            <person name="Tomogane H."/>
            <person name="Tsuzuki M."/>
            <person name="Ueda T."/>
            <person name="Umeda M."/>
            <person name="Ward J.M."/>
            <person name="Watanabe Y."/>
            <person name="Yazaki K."/>
            <person name="Yokoyama R."/>
            <person name="Yoshitake Y."/>
            <person name="Yotsui I."/>
            <person name="Zachgo S."/>
            <person name="Schmutz J."/>
        </authorList>
    </citation>
    <scope>NUCLEOTIDE SEQUENCE [LARGE SCALE GENOMIC DNA]</scope>
    <source>
        <strain evidence="2">Tak-1</strain>
    </source>
</reference>
<dbReference type="Gene3D" id="3.80.10.10">
    <property type="entry name" value="Ribonuclease Inhibitor"/>
    <property type="match status" value="1"/>
</dbReference>
<proteinExistence type="predicted"/>
<evidence type="ECO:0008006" key="3">
    <source>
        <dbReference type="Google" id="ProtNLM"/>
    </source>
</evidence>
<organism evidence="1 2">
    <name type="scientific">Marchantia polymorpha</name>
    <name type="common">Common liverwort</name>
    <name type="synonym">Marchantia aquatica</name>
    <dbReference type="NCBI Taxonomy" id="3197"/>
    <lineage>
        <taxon>Eukaryota</taxon>
        <taxon>Viridiplantae</taxon>
        <taxon>Streptophyta</taxon>
        <taxon>Embryophyta</taxon>
        <taxon>Marchantiophyta</taxon>
        <taxon>Marchantiopsida</taxon>
        <taxon>Marchantiidae</taxon>
        <taxon>Marchantiales</taxon>
        <taxon>Marchantiaceae</taxon>
        <taxon>Marchantia</taxon>
    </lineage>
</organism>
<gene>
    <name evidence="1" type="ORF">MARPO_0062s0119</name>
</gene>
<dbReference type="EMBL" id="KZ772734">
    <property type="protein sequence ID" value="PTQ36709.1"/>
    <property type="molecule type" value="Genomic_DNA"/>
</dbReference>
<dbReference type="Gramene" id="Mp7g04060.1">
    <property type="protein sequence ID" value="Mp7g04060.1.cds"/>
    <property type="gene ID" value="Mp7g04060"/>
</dbReference>
<dbReference type="AlphaFoldDB" id="A0A2R6WS79"/>
<protein>
    <recommendedName>
        <fullName evidence="3">NB-ARC domain-containing protein</fullName>
    </recommendedName>
</protein>
<dbReference type="Proteomes" id="UP000244005">
    <property type="component" value="Unassembled WGS sequence"/>
</dbReference>
<evidence type="ECO:0000313" key="2">
    <source>
        <dbReference type="Proteomes" id="UP000244005"/>
    </source>
</evidence>